<dbReference type="Proteomes" id="UP000823399">
    <property type="component" value="Unassembled WGS sequence"/>
</dbReference>
<dbReference type="GeneID" id="64691556"/>
<feature type="zinc finger region" description="C3H1-type" evidence="1">
    <location>
        <begin position="107"/>
        <end position="133"/>
    </location>
</feature>
<dbReference type="AlphaFoldDB" id="A0A9P7EZ62"/>
<evidence type="ECO:0000256" key="1">
    <source>
        <dbReference type="PROSITE-ProRule" id="PRU00723"/>
    </source>
</evidence>
<keyword evidence="1" id="KW-0863">Zinc-finger</keyword>
<dbReference type="GO" id="GO:0008270">
    <property type="term" value="F:zinc ion binding"/>
    <property type="evidence" value="ECO:0007669"/>
    <property type="project" value="UniProtKB-KW"/>
</dbReference>
<evidence type="ECO:0000313" key="4">
    <source>
        <dbReference type="EMBL" id="KAG2098982.1"/>
    </source>
</evidence>
<dbReference type="Gene3D" id="4.10.1000.10">
    <property type="entry name" value="Zinc finger, CCCH-type"/>
    <property type="match status" value="1"/>
</dbReference>
<keyword evidence="1" id="KW-0862">Zinc</keyword>
<protein>
    <recommendedName>
        <fullName evidence="3">C3H1-type domain-containing protein</fullName>
    </recommendedName>
</protein>
<evidence type="ECO:0000259" key="3">
    <source>
        <dbReference type="PROSITE" id="PS50103"/>
    </source>
</evidence>
<name>A0A9P7EZ62_9AGAM</name>
<evidence type="ECO:0000256" key="2">
    <source>
        <dbReference type="SAM" id="MobiDB-lite"/>
    </source>
</evidence>
<comment type="caution">
    <text evidence="4">The sequence shown here is derived from an EMBL/GenBank/DDBJ whole genome shotgun (WGS) entry which is preliminary data.</text>
</comment>
<feature type="compositionally biased region" description="Low complexity" evidence="2">
    <location>
        <begin position="27"/>
        <end position="44"/>
    </location>
</feature>
<keyword evidence="5" id="KW-1185">Reference proteome</keyword>
<dbReference type="EMBL" id="JABBWM010000059">
    <property type="protein sequence ID" value="KAG2098982.1"/>
    <property type="molecule type" value="Genomic_DNA"/>
</dbReference>
<dbReference type="RefSeq" id="XP_041289085.1">
    <property type="nucleotide sequence ID" value="XM_041429297.1"/>
</dbReference>
<feature type="region of interest" description="Disordered" evidence="2">
    <location>
        <begin position="25"/>
        <end position="84"/>
    </location>
</feature>
<gene>
    <name evidence="4" type="ORF">F5147DRAFT_342796</name>
</gene>
<sequence>MILQKWARKERSSGPECSVAELEAVTIKPETPEPSISSSSVKLPSVRERSRSSSPKPSIGESTAPTSSNLAKQDTRDSSTSGKDEMCRDWLAGVCTRTRCSRAHKRIPSNLTCHRWLRGECSRSSCLFMHEHQSSDGSVRNQPPVQNSDP</sequence>
<accession>A0A9P7EZ62</accession>
<feature type="compositionally biased region" description="Polar residues" evidence="2">
    <location>
        <begin position="60"/>
        <end position="72"/>
    </location>
</feature>
<dbReference type="InterPro" id="IPR000571">
    <property type="entry name" value="Znf_CCCH"/>
</dbReference>
<feature type="domain" description="C3H1-type" evidence="3">
    <location>
        <begin position="107"/>
        <end position="133"/>
    </location>
</feature>
<evidence type="ECO:0000313" key="5">
    <source>
        <dbReference type="Proteomes" id="UP000823399"/>
    </source>
</evidence>
<dbReference type="PROSITE" id="PS50103">
    <property type="entry name" value="ZF_C3H1"/>
    <property type="match status" value="1"/>
</dbReference>
<dbReference type="OrthoDB" id="2673086at2759"/>
<reference evidence="4" key="1">
    <citation type="journal article" date="2020" name="New Phytol.">
        <title>Comparative genomics reveals dynamic genome evolution in host specialist ectomycorrhizal fungi.</title>
        <authorList>
            <person name="Lofgren L.A."/>
            <person name="Nguyen N.H."/>
            <person name="Vilgalys R."/>
            <person name="Ruytinx J."/>
            <person name="Liao H.L."/>
            <person name="Branco S."/>
            <person name="Kuo A."/>
            <person name="LaButti K."/>
            <person name="Lipzen A."/>
            <person name="Andreopoulos W."/>
            <person name="Pangilinan J."/>
            <person name="Riley R."/>
            <person name="Hundley H."/>
            <person name="Na H."/>
            <person name="Barry K."/>
            <person name="Grigoriev I.V."/>
            <person name="Stajich J.E."/>
            <person name="Kennedy P.G."/>
        </authorList>
    </citation>
    <scope>NUCLEOTIDE SEQUENCE</scope>
    <source>
        <strain evidence="4">FC423</strain>
    </source>
</reference>
<feature type="compositionally biased region" description="Basic and acidic residues" evidence="2">
    <location>
        <begin position="73"/>
        <end position="84"/>
    </location>
</feature>
<proteinExistence type="predicted"/>
<dbReference type="SMART" id="SM00356">
    <property type="entry name" value="ZnF_C3H1"/>
    <property type="match status" value="2"/>
</dbReference>
<organism evidence="4 5">
    <name type="scientific">Suillus discolor</name>
    <dbReference type="NCBI Taxonomy" id="1912936"/>
    <lineage>
        <taxon>Eukaryota</taxon>
        <taxon>Fungi</taxon>
        <taxon>Dikarya</taxon>
        <taxon>Basidiomycota</taxon>
        <taxon>Agaricomycotina</taxon>
        <taxon>Agaricomycetes</taxon>
        <taxon>Agaricomycetidae</taxon>
        <taxon>Boletales</taxon>
        <taxon>Suillineae</taxon>
        <taxon>Suillaceae</taxon>
        <taxon>Suillus</taxon>
    </lineage>
</organism>
<keyword evidence="1" id="KW-0479">Metal-binding</keyword>